<keyword evidence="1" id="KW-0472">Membrane</keyword>
<feature type="transmembrane region" description="Helical" evidence="1">
    <location>
        <begin position="37"/>
        <end position="54"/>
    </location>
</feature>
<protein>
    <recommendedName>
        <fullName evidence="3">Holin</fullName>
    </recommendedName>
</protein>
<name>A0A6J5N1Y1_9CAUD</name>
<accession>A0A6J5N1Y1</accession>
<feature type="transmembrane region" description="Helical" evidence="1">
    <location>
        <begin position="12"/>
        <end position="31"/>
    </location>
</feature>
<evidence type="ECO:0008006" key="3">
    <source>
        <dbReference type="Google" id="ProtNLM"/>
    </source>
</evidence>
<gene>
    <name evidence="2" type="ORF">UFOVP585_53</name>
</gene>
<dbReference type="EMBL" id="LR796562">
    <property type="protein sequence ID" value="CAB4152121.1"/>
    <property type="molecule type" value="Genomic_DNA"/>
</dbReference>
<keyword evidence="1" id="KW-0812">Transmembrane</keyword>
<evidence type="ECO:0000313" key="2">
    <source>
        <dbReference type="EMBL" id="CAB4152121.1"/>
    </source>
</evidence>
<proteinExistence type="predicted"/>
<sequence length="81" mass="9243">MSDTLVSLIRTYVPIAVGWLISWLALRGIQIDDNTRVALVTGFSGVVTALYYTLIRLLEKKWSWVGVFLGSRRQPEYNEPK</sequence>
<evidence type="ECO:0000256" key="1">
    <source>
        <dbReference type="SAM" id="Phobius"/>
    </source>
</evidence>
<reference evidence="2" key="1">
    <citation type="submission" date="2020-04" db="EMBL/GenBank/DDBJ databases">
        <authorList>
            <person name="Chiriac C."/>
            <person name="Salcher M."/>
            <person name="Ghai R."/>
            <person name="Kavagutti S V."/>
        </authorList>
    </citation>
    <scope>NUCLEOTIDE SEQUENCE</scope>
</reference>
<organism evidence="2">
    <name type="scientific">uncultured Caudovirales phage</name>
    <dbReference type="NCBI Taxonomy" id="2100421"/>
    <lineage>
        <taxon>Viruses</taxon>
        <taxon>Duplodnaviria</taxon>
        <taxon>Heunggongvirae</taxon>
        <taxon>Uroviricota</taxon>
        <taxon>Caudoviricetes</taxon>
        <taxon>Peduoviridae</taxon>
        <taxon>Maltschvirus</taxon>
        <taxon>Maltschvirus maltsch</taxon>
    </lineage>
</organism>
<keyword evidence="1" id="KW-1133">Transmembrane helix</keyword>